<dbReference type="PROSITE" id="PS50835">
    <property type="entry name" value="IG_LIKE"/>
    <property type="match status" value="1"/>
</dbReference>
<evidence type="ECO:0000256" key="5">
    <source>
        <dbReference type="ARBA" id="ARBA00043266"/>
    </source>
</evidence>
<name>A0A0E9UFJ7_ANGAN</name>
<keyword evidence="4" id="KW-0393">Immunoglobulin domain</keyword>
<dbReference type="Pfam" id="PF07686">
    <property type="entry name" value="V-set"/>
    <property type="match status" value="1"/>
</dbReference>
<dbReference type="PANTHER" id="PTHR19367">
    <property type="entry name" value="T-CELL RECEPTOR ALPHA CHAIN V REGION"/>
    <property type="match status" value="1"/>
</dbReference>
<dbReference type="EMBL" id="GBXM01043976">
    <property type="protein sequence ID" value="JAH64601.1"/>
    <property type="molecule type" value="Transcribed_RNA"/>
</dbReference>
<dbReference type="InterPro" id="IPR007110">
    <property type="entry name" value="Ig-like_dom"/>
</dbReference>
<dbReference type="InterPro" id="IPR036179">
    <property type="entry name" value="Ig-like_dom_sf"/>
</dbReference>
<dbReference type="PANTHER" id="PTHR19367:SF18">
    <property type="entry name" value="T CELL RECEPTOR ALPHA VARIABLE 16"/>
    <property type="match status" value="1"/>
</dbReference>
<evidence type="ECO:0000256" key="3">
    <source>
        <dbReference type="ARBA" id="ARBA00023170"/>
    </source>
</evidence>
<keyword evidence="1 6" id="KW-0732">Signal</keyword>
<feature type="domain" description="Ig-like" evidence="7">
    <location>
        <begin position="24"/>
        <end position="81"/>
    </location>
</feature>
<dbReference type="InterPro" id="IPR013783">
    <property type="entry name" value="Ig-like_fold"/>
</dbReference>
<protein>
    <recommendedName>
        <fullName evidence="7">Ig-like domain-containing protein</fullName>
    </recommendedName>
</protein>
<evidence type="ECO:0000256" key="6">
    <source>
        <dbReference type="SAM" id="SignalP"/>
    </source>
</evidence>
<organism evidence="8">
    <name type="scientific">Anguilla anguilla</name>
    <name type="common">European freshwater eel</name>
    <name type="synonym">Muraena anguilla</name>
    <dbReference type="NCBI Taxonomy" id="7936"/>
    <lineage>
        <taxon>Eukaryota</taxon>
        <taxon>Metazoa</taxon>
        <taxon>Chordata</taxon>
        <taxon>Craniata</taxon>
        <taxon>Vertebrata</taxon>
        <taxon>Euteleostomi</taxon>
        <taxon>Actinopterygii</taxon>
        <taxon>Neopterygii</taxon>
        <taxon>Teleostei</taxon>
        <taxon>Anguilliformes</taxon>
        <taxon>Anguillidae</taxon>
        <taxon>Anguilla</taxon>
    </lineage>
</organism>
<dbReference type="InterPro" id="IPR013106">
    <property type="entry name" value="Ig_V-set"/>
</dbReference>
<reference evidence="8" key="1">
    <citation type="submission" date="2014-11" db="EMBL/GenBank/DDBJ databases">
        <authorList>
            <person name="Amaro Gonzalez C."/>
        </authorList>
    </citation>
    <scope>NUCLEOTIDE SEQUENCE</scope>
</reference>
<feature type="signal peptide" evidence="6">
    <location>
        <begin position="1"/>
        <end position="19"/>
    </location>
</feature>
<dbReference type="SUPFAM" id="SSF48726">
    <property type="entry name" value="Immunoglobulin"/>
    <property type="match status" value="1"/>
</dbReference>
<keyword evidence="3" id="KW-0675">Receptor</keyword>
<evidence type="ECO:0000256" key="4">
    <source>
        <dbReference type="ARBA" id="ARBA00023319"/>
    </source>
</evidence>
<reference evidence="8" key="2">
    <citation type="journal article" date="2015" name="Fish Shellfish Immunol.">
        <title>Early steps in the European eel (Anguilla anguilla)-Vibrio vulnificus interaction in the gills: Role of the RtxA13 toxin.</title>
        <authorList>
            <person name="Callol A."/>
            <person name="Pajuelo D."/>
            <person name="Ebbesson L."/>
            <person name="Teles M."/>
            <person name="MacKenzie S."/>
            <person name="Amaro C."/>
        </authorList>
    </citation>
    <scope>NUCLEOTIDE SEQUENCE</scope>
</reference>
<dbReference type="Gene3D" id="2.60.40.10">
    <property type="entry name" value="Immunoglobulins"/>
    <property type="match status" value="1"/>
</dbReference>
<keyword evidence="5" id="KW-0391">Immunity</keyword>
<evidence type="ECO:0000313" key="8">
    <source>
        <dbReference type="EMBL" id="JAH64601.1"/>
    </source>
</evidence>
<feature type="chain" id="PRO_5002433859" description="Ig-like domain-containing protein" evidence="6">
    <location>
        <begin position="20"/>
        <end position="81"/>
    </location>
</feature>
<keyword evidence="2" id="KW-1064">Adaptive immunity</keyword>
<evidence type="ECO:0000256" key="2">
    <source>
        <dbReference type="ARBA" id="ARBA00023130"/>
    </source>
</evidence>
<evidence type="ECO:0000259" key="7">
    <source>
        <dbReference type="PROSITE" id="PS50835"/>
    </source>
</evidence>
<dbReference type="AlphaFoldDB" id="A0A0E9UFJ7"/>
<dbReference type="GO" id="GO:0002250">
    <property type="term" value="P:adaptive immune response"/>
    <property type="evidence" value="ECO:0007669"/>
    <property type="project" value="UniProtKB-KW"/>
</dbReference>
<evidence type="ECO:0000256" key="1">
    <source>
        <dbReference type="ARBA" id="ARBA00022729"/>
    </source>
</evidence>
<sequence>MMLRCLLLLFSAMVDGSFQDEITPTAKEVHVLEGNSVSLSCAYTAATSTLFWYRQYSRSKPEFLISVVSTDKTEGQFTAKH</sequence>
<proteinExistence type="predicted"/>
<keyword evidence="5" id="KW-1279">T cell receptor</keyword>
<accession>A0A0E9UFJ7</accession>
<dbReference type="InterPro" id="IPR051287">
    <property type="entry name" value="TCR_variable_region"/>
</dbReference>
<dbReference type="GO" id="GO:0042101">
    <property type="term" value="C:T cell receptor complex"/>
    <property type="evidence" value="ECO:0007669"/>
    <property type="project" value="UniProtKB-KW"/>
</dbReference>